<keyword evidence="2" id="KW-0813">Transport</keyword>
<evidence type="ECO:0000256" key="6">
    <source>
        <dbReference type="ARBA" id="ARBA00023065"/>
    </source>
</evidence>
<keyword evidence="6" id="KW-0406">Ion transport</keyword>
<dbReference type="InterPro" id="IPR051535">
    <property type="entry name" value="Siderophore_ABC-ATPase"/>
</dbReference>
<name>A0A365XZY1_9BACT</name>
<comment type="caution">
    <text evidence="9">The sequence shown here is derived from an EMBL/GenBank/DDBJ whole genome shotgun (WGS) entry which is preliminary data.</text>
</comment>
<dbReference type="GO" id="GO:0005886">
    <property type="term" value="C:plasma membrane"/>
    <property type="evidence" value="ECO:0007669"/>
    <property type="project" value="UniProtKB-SubCell"/>
</dbReference>
<gene>
    <name evidence="9" type="ORF">DF182_00495</name>
</gene>
<dbReference type="Proteomes" id="UP000253410">
    <property type="component" value="Unassembled WGS sequence"/>
</dbReference>
<keyword evidence="4" id="KW-0410">Iron transport</keyword>
<dbReference type="OrthoDB" id="9784297at2"/>
<dbReference type="InterPro" id="IPR038729">
    <property type="entry name" value="Rad50/SbcC_AAA"/>
</dbReference>
<evidence type="ECO:0000313" key="9">
    <source>
        <dbReference type="EMBL" id="RBL91135.1"/>
    </source>
</evidence>
<keyword evidence="5" id="KW-0408">Iron</keyword>
<dbReference type="SMART" id="SM00382">
    <property type="entry name" value="AAA"/>
    <property type="match status" value="1"/>
</dbReference>
<keyword evidence="3" id="KW-1003">Cell membrane</keyword>
<dbReference type="GO" id="GO:0005524">
    <property type="term" value="F:ATP binding"/>
    <property type="evidence" value="ECO:0007669"/>
    <property type="project" value="InterPro"/>
</dbReference>
<dbReference type="PANTHER" id="PTHR42771">
    <property type="entry name" value="IRON(3+)-HYDROXAMATE IMPORT ATP-BINDING PROTEIN FHUC"/>
    <property type="match status" value="1"/>
</dbReference>
<dbReference type="InterPro" id="IPR003593">
    <property type="entry name" value="AAA+_ATPase"/>
</dbReference>
<dbReference type="GO" id="GO:0006826">
    <property type="term" value="P:iron ion transport"/>
    <property type="evidence" value="ECO:0007669"/>
    <property type="project" value="UniProtKB-KW"/>
</dbReference>
<evidence type="ECO:0000256" key="1">
    <source>
        <dbReference type="ARBA" id="ARBA00004202"/>
    </source>
</evidence>
<dbReference type="Pfam" id="PF13476">
    <property type="entry name" value="AAA_23"/>
    <property type="match status" value="1"/>
</dbReference>
<dbReference type="InterPro" id="IPR027417">
    <property type="entry name" value="P-loop_NTPase"/>
</dbReference>
<evidence type="ECO:0000256" key="7">
    <source>
        <dbReference type="ARBA" id="ARBA00023136"/>
    </source>
</evidence>
<protein>
    <submittedName>
        <fullName evidence="9">AAA family ATPase</fullName>
    </submittedName>
</protein>
<feature type="domain" description="AAA+ ATPase" evidence="8">
    <location>
        <begin position="39"/>
        <end position="228"/>
    </location>
</feature>
<proteinExistence type="predicted"/>
<dbReference type="AlphaFoldDB" id="A0A365XZY1"/>
<evidence type="ECO:0000259" key="8">
    <source>
        <dbReference type="SMART" id="SM00382"/>
    </source>
</evidence>
<dbReference type="PANTHER" id="PTHR42771:SF2">
    <property type="entry name" value="IRON(3+)-HYDROXAMATE IMPORT ATP-BINDING PROTEIN FHUC"/>
    <property type="match status" value="1"/>
</dbReference>
<evidence type="ECO:0000256" key="4">
    <source>
        <dbReference type="ARBA" id="ARBA00022496"/>
    </source>
</evidence>
<dbReference type="GO" id="GO:0006302">
    <property type="term" value="P:double-strand break repair"/>
    <property type="evidence" value="ECO:0007669"/>
    <property type="project" value="InterPro"/>
</dbReference>
<dbReference type="Gene3D" id="3.40.50.300">
    <property type="entry name" value="P-loop containing nucleotide triphosphate hydrolases"/>
    <property type="match status" value="2"/>
</dbReference>
<dbReference type="InterPro" id="IPR003959">
    <property type="entry name" value="ATPase_AAA_core"/>
</dbReference>
<reference evidence="9 10" key="1">
    <citation type="submission" date="2018-05" db="EMBL/GenBank/DDBJ databases">
        <title>Chitinophaga sp. K3CV102501T nov., isolated from isolated from a monsoon evergreen broad-leaved forest soil.</title>
        <authorList>
            <person name="Lv Y."/>
        </authorList>
    </citation>
    <scope>NUCLEOTIDE SEQUENCE [LARGE SCALE GENOMIC DNA]</scope>
    <source>
        <strain evidence="9 10">GDMCC 1.1325</strain>
    </source>
</reference>
<evidence type="ECO:0000256" key="5">
    <source>
        <dbReference type="ARBA" id="ARBA00023004"/>
    </source>
</evidence>
<keyword evidence="10" id="KW-1185">Reference proteome</keyword>
<keyword evidence="7" id="KW-0472">Membrane</keyword>
<dbReference type="SUPFAM" id="SSF52540">
    <property type="entry name" value="P-loop containing nucleoside triphosphate hydrolases"/>
    <property type="match status" value="1"/>
</dbReference>
<dbReference type="RefSeq" id="WP_113613735.1">
    <property type="nucleotide sequence ID" value="NZ_QFFJ01000001.1"/>
</dbReference>
<dbReference type="Pfam" id="PF13304">
    <property type="entry name" value="AAA_21"/>
    <property type="match status" value="1"/>
</dbReference>
<evidence type="ECO:0000256" key="2">
    <source>
        <dbReference type="ARBA" id="ARBA00022448"/>
    </source>
</evidence>
<comment type="subcellular location">
    <subcellularLocation>
        <location evidence="1">Cell membrane</location>
        <topology evidence="1">Peripheral membrane protein</topology>
    </subcellularLocation>
</comment>
<dbReference type="EMBL" id="QFFJ01000001">
    <property type="protein sequence ID" value="RBL91135.1"/>
    <property type="molecule type" value="Genomic_DNA"/>
</dbReference>
<evidence type="ECO:0000313" key="10">
    <source>
        <dbReference type="Proteomes" id="UP000253410"/>
    </source>
</evidence>
<accession>A0A365XZY1</accession>
<organism evidence="9 10">
    <name type="scientific">Chitinophaga flava</name>
    <dbReference type="NCBI Taxonomy" id="2259036"/>
    <lineage>
        <taxon>Bacteria</taxon>
        <taxon>Pseudomonadati</taxon>
        <taxon>Bacteroidota</taxon>
        <taxon>Chitinophagia</taxon>
        <taxon>Chitinophagales</taxon>
        <taxon>Chitinophagaceae</taxon>
        <taxon>Chitinophaga</taxon>
    </lineage>
</organism>
<dbReference type="GO" id="GO:0016887">
    <property type="term" value="F:ATP hydrolysis activity"/>
    <property type="evidence" value="ECO:0007669"/>
    <property type="project" value="InterPro"/>
</dbReference>
<sequence>MIHKRGLLQVSLKEDKIPSSRNYPFNIPALRNFSTLKFHPKVTYLSGENGMGKSTLIEAIAVACGFNPEGGSKNFNFSTRGSHSVLHQYLTIARAPGTPKDGFFLRSESFFNVATNIEKLDKEAEAGTPIIKSYGGRSLHEQSHGESFWALFMKRFGGNGLYILDEPEAALSPTRQMAMLSRMHDLVQQDSQFIIATHSPIVMAYPHATIYELTENGIRKTTYTETENYKISHQFLNNYEQLLKILLDS</sequence>
<evidence type="ECO:0000256" key="3">
    <source>
        <dbReference type="ARBA" id="ARBA00022475"/>
    </source>
</evidence>